<dbReference type="OrthoDB" id="5559822at2759"/>
<proteinExistence type="predicted"/>
<reference evidence="3 4" key="1">
    <citation type="journal article" date="2018" name="G3 (Bethesda)">
        <title>Phylogenetic and Phylogenomic Definition of Rhizopus Species.</title>
        <authorList>
            <person name="Gryganskyi A.P."/>
            <person name="Golan J."/>
            <person name="Dolatabadi S."/>
            <person name="Mondo S."/>
            <person name="Robb S."/>
            <person name="Idnurm A."/>
            <person name="Muszewska A."/>
            <person name="Steczkiewicz K."/>
            <person name="Masonjones S."/>
            <person name="Liao H.L."/>
            <person name="Gajdeczka M.T."/>
            <person name="Anike F."/>
            <person name="Vuek A."/>
            <person name="Anishchenko I.M."/>
            <person name="Voigt K."/>
            <person name="de Hoog G.S."/>
            <person name="Smith M.E."/>
            <person name="Heitman J."/>
            <person name="Vilgalys R."/>
            <person name="Stajich J.E."/>
        </authorList>
    </citation>
    <scope>NUCLEOTIDE SEQUENCE [LARGE SCALE GENOMIC DNA]</scope>
    <source>
        <strain evidence="3 4">LSU 92-RS-03</strain>
    </source>
</reference>
<sequence>MGSSISKVNCGDITIHKKYNRHSHRRPTIKIDKSQIGKPTDFRHTYHVGNNSPVTDEFLDGATKKESANSDLLATMAQITDALQKFPLHTARHQYSPMKTCLVSPLLPTTTKIGVSHSDQQISRHRQRRPVPSLTSLNKKKQSLETSTSMIISSAKLFDDGLMKNLSEKEKNILHISKSSSAQTTQHSPILKAKDEEEEISTMDVTGGYYDFSSCLQSRIDAQIIEIARARSKNKNIRSPKTNNNLLLGKPAIMI</sequence>
<evidence type="ECO:0000259" key="2">
    <source>
        <dbReference type="PROSITE" id="PS50108"/>
    </source>
</evidence>
<dbReference type="SMART" id="SM00285">
    <property type="entry name" value="PBD"/>
    <property type="match status" value="1"/>
</dbReference>
<dbReference type="Pfam" id="PF00786">
    <property type="entry name" value="PBD"/>
    <property type="match status" value="1"/>
</dbReference>
<evidence type="ECO:0000313" key="4">
    <source>
        <dbReference type="Proteomes" id="UP000253551"/>
    </source>
</evidence>
<dbReference type="AlphaFoldDB" id="A0A367KL30"/>
<dbReference type="PROSITE" id="PS50108">
    <property type="entry name" value="CRIB"/>
    <property type="match status" value="1"/>
</dbReference>
<dbReference type="EMBL" id="PJQM01001202">
    <property type="protein sequence ID" value="RCI02945.1"/>
    <property type="molecule type" value="Genomic_DNA"/>
</dbReference>
<protein>
    <recommendedName>
        <fullName evidence="2">CRIB domain-containing protein</fullName>
    </recommendedName>
</protein>
<organism evidence="3 4">
    <name type="scientific">Rhizopus stolonifer</name>
    <name type="common">Rhizopus nigricans</name>
    <dbReference type="NCBI Taxonomy" id="4846"/>
    <lineage>
        <taxon>Eukaryota</taxon>
        <taxon>Fungi</taxon>
        <taxon>Fungi incertae sedis</taxon>
        <taxon>Mucoromycota</taxon>
        <taxon>Mucoromycotina</taxon>
        <taxon>Mucoromycetes</taxon>
        <taxon>Mucorales</taxon>
        <taxon>Mucorineae</taxon>
        <taxon>Rhizopodaceae</taxon>
        <taxon>Rhizopus</taxon>
    </lineage>
</organism>
<dbReference type="Proteomes" id="UP000253551">
    <property type="component" value="Unassembled WGS sequence"/>
</dbReference>
<comment type="caution">
    <text evidence="3">The sequence shown here is derived from an EMBL/GenBank/DDBJ whole genome shotgun (WGS) entry which is preliminary data.</text>
</comment>
<feature type="domain" description="CRIB" evidence="2">
    <location>
        <begin position="36"/>
        <end position="49"/>
    </location>
</feature>
<name>A0A367KL30_RHIST</name>
<gene>
    <name evidence="3" type="ORF">CU098_010183</name>
</gene>
<dbReference type="Gene3D" id="3.90.810.10">
    <property type="entry name" value="CRIB domain"/>
    <property type="match status" value="1"/>
</dbReference>
<feature type="region of interest" description="Disordered" evidence="1">
    <location>
        <begin position="115"/>
        <end position="140"/>
    </location>
</feature>
<accession>A0A367KL30</accession>
<dbReference type="InterPro" id="IPR036936">
    <property type="entry name" value="CRIB_dom_sf"/>
</dbReference>
<evidence type="ECO:0000313" key="3">
    <source>
        <dbReference type="EMBL" id="RCI02945.1"/>
    </source>
</evidence>
<keyword evidence="4" id="KW-1185">Reference proteome</keyword>
<evidence type="ECO:0000256" key="1">
    <source>
        <dbReference type="SAM" id="MobiDB-lite"/>
    </source>
</evidence>
<dbReference type="InterPro" id="IPR000095">
    <property type="entry name" value="CRIB_dom"/>
</dbReference>